<dbReference type="EMBL" id="CACVKT020003597">
    <property type="protein sequence ID" value="CAC5384607.1"/>
    <property type="molecule type" value="Genomic_DNA"/>
</dbReference>
<gene>
    <name evidence="1" type="ORF">MCOR_20230</name>
</gene>
<name>A0A6J8BQP5_MYTCO</name>
<sequence length="160" mass="17996">MAVKFEDVDFMDIVGTEQDLIDATEDIELSQIALEVEEESQLSQAAAAAKTMKQFVLDAATAGEANQPNFDFGEFDMSFLGNTDNSDSTNNRFSAVVSNEEITNVISEQKNKIAEKNTKWAMNVFNEWQGRRRRRNPLVVRSVRNLNGHNATIYNILLCL</sequence>
<dbReference type="AlphaFoldDB" id="A0A6J8BQP5"/>
<reference evidence="1 2" key="1">
    <citation type="submission" date="2020-06" db="EMBL/GenBank/DDBJ databases">
        <authorList>
            <person name="Li R."/>
            <person name="Bekaert M."/>
        </authorList>
    </citation>
    <scope>NUCLEOTIDE SEQUENCE [LARGE SCALE GENOMIC DNA]</scope>
    <source>
        <strain evidence="2">wild</strain>
    </source>
</reference>
<protein>
    <submittedName>
        <fullName evidence="1">Uncharacterized protein</fullName>
    </submittedName>
</protein>
<dbReference type="Proteomes" id="UP000507470">
    <property type="component" value="Unassembled WGS sequence"/>
</dbReference>
<keyword evidence="2" id="KW-1185">Reference proteome</keyword>
<evidence type="ECO:0000313" key="2">
    <source>
        <dbReference type="Proteomes" id="UP000507470"/>
    </source>
</evidence>
<evidence type="ECO:0000313" key="1">
    <source>
        <dbReference type="EMBL" id="CAC5384607.1"/>
    </source>
</evidence>
<organism evidence="1 2">
    <name type="scientific">Mytilus coruscus</name>
    <name type="common">Sea mussel</name>
    <dbReference type="NCBI Taxonomy" id="42192"/>
    <lineage>
        <taxon>Eukaryota</taxon>
        <taxon>Metazoa</taxon>
        <taxon>Spiralia</taxon>
        <taxon>Lophotrochozoa</taxon>
        <taxon>Mollusca</taxon>
        <taxon>Bivalvia</taxon>
        <taxon>Autobranchia</taxon>
        <taxon>Pteriomorphia</taxon>
        <taxon>Mytilida</taxon>
        <taxon>Mytiloidea</taxon>
        <taxon>Mytilidae</taxon>
        <taxon>Mytilinae</taxon>
        <taxon>Mytilus</taxon>
    </lineage>
</organism>
<proteinExistence type="predicted"/>
<accession>A0A6J8BQP5</accession>